<dbReference type="SUPFAM" id="SSF101790">
    <property type="entry name" value="Aminomethyltransferase beta-barrel domain"/>
    <property type="match status" value="1"/>
</dbReference>
<evidence type="ECO:0000256" key="9">
    <source>
        <dbReference type="ARBA" id="ARBA00047665"/>
    </source>
</evidence>
<dbReference type="Gene3D" id="2.40.30.110">
    <property type="entry name" value="Aminomethyltransferase beta-barrel domains"/>
    <property type="match status" value="1"/>
</dbReference>
<gene>
    <name evidence="13" type="ORF">NTJ_05014</name>
</gene>
<dbReference type="NCBIfam" id="NF001567">
    <property type="entry name" value="PRK00389.1"/>
    <property type="match status" value="1"/>
</dbReference>
<evidence type="ECO:0000256" key="6">
    <source>
        <dbReference type="ARBA" id="ARBA00022679"/>
    </source>
</evidence>
<evidence type="ECO:0000313" key="13">
    <source>
        <dbReference type="EMBL" id="BES92206.1"/>
    </source>
</evidence>
<keyword evidence="7 10" id="KW-0809">Transit peptide</keyword>
<dbReference type="InterPro" id="IPR029043">
    <property type="entry name" value="GcvT/YgfZ_C"/>
</dbReference>
<evidence type="ECO:0000256" key="5">
    <source>
        <dbReference type="ARBA" id="ARBA00022576"/>
    </source>
</evidence>
<dbReference type="EMBL" id="AP028911">
    <property type="protein sequence ID" value="BES92206.1"/>
    <property type="molecule type" value="Genomic_DNA"/>
</dbReference>
<dbReference type="Gene3D" id="3.30.1360.120">
    <property type="entry name" value="Probable tRNA modification gtpase trme, domain 1"/>
    <property type="match status" value="1"/>
</dbReference>
<keyword evidence="14" id="KW-1185">Reference proteome</keyword>
<keyword evidence="6 10" id="KW-0808">Transferase</keyword>
<evidence type="ECO:0000256" key="7">
    <source>
        <dbReference type="ARBA" id="ARBA00022946"/>
    </source>
</evidence>
<proteinExistence type="inferred from homology"/>
<dbReference type="Pfam" id="PF08669">
    <property type="entry name" value="GCV_T_C"/>
    <property type="match status" value="1"/>
</dbReference>
<feature type="domain" description="GCVT N-terminal" evidence="11">
    <location>
        <begin position="27"/>
        <end position="286"/>
    </location>
</feature>
<dbReference type="InterPro" id="IPR028896">
    <property type="entry name" value="GcvT/YgfZ/DmdA"/>
</dbReference>
<dbReference type="PANTHER" id="PTHR43757">
    <property type="entry name" value="AMINOMETHYLTRANSFERASE"/>
    <property type="match status" value="1"/>
</dbReference>
<reference evidence="13 14" key="1">
    <citation type="submission" date="2023-09" db="EMBL/GenBank/DDBJ databases">
        <title>Nesidiocoris tenuis whole genome shotgun sequence.</title>
        <authorList>
            <person name="Shibata T."/>
            <person name="Shimoda M."/>
            <person name="Kobayashi T."/>
            <person name="Uehara T."/>
        </authorList>
    </citation>
    <scope>NUCLEOTIDE SEQUENCE [LARGE SCALE GENOMIC DNA]</scope>
    <source>
        <strain evidence="13 14">Japan</strain>
    </source>
</reference>
<evidence type="ECO:0000259" key="11">
    <source>
        <dbReference type="Pfam" id="PF01571"/>
    </source>
</evidence>
<dbReference type="InterPro" id="IPR006222">
    <property type="entry name" value="GCVT_N"/>
</dbReference>
<comment type="similarity">
    <text evidence="3 10">Belongs to the GcvT family.</text>
</comment>
<dbReference type="PIRSF" id="PIRSF006487">
    <property type="entry name" value="GcvT"/>
    <property type="match status" value="1"/>
</dbReference>
<name>A0ABN7AMU5_9HEMI</name>
<comment type="catalytic activity">
    <reaction evidence="9 10">
        <text>N(6)-[(R)-S(8)-aminomethyldihydrolipoyl]-L-lysyl-[protein] + (6S)-5,6,7,8-tetrahydrofolate = N(6)-[(R)-dihydrolipoyl]-L-lysyl-[protein] + (6R)-5,10-methylene-5,6,7,8-tetrahydrofolate + NH4(+)</text>
        <dbReference type="Rhea" id="RHEA:16945"/>
        <dbReference type="Rhea" id="RHEA-COMP:10475"/>
        <dbReference type="Rhea" id="RHEA-COMP:10492"/>
        <dbReference type="ChEBI" id="CHEBI:15636"/>
        <dbReference type="ChEBI" id="CHEBI:28938"/>
        <dbReference type="ChEBI" id="CHEBI:57453"/>
        <dbReference type="ChEBI" id="CHEBI:83100"/>
        <dbReference type="ChEBI" id="CHEBI:83143"/>
        <dbReference type="EC" id="2.1.2.10"/>
    </reaction>
</comment>
<evidence type="ECO:0000259" key="12">
    <source>
        <dbReference type="Pfam" id="PF08669"/>
    </source>
</evidence>
<keyword evidence="5 10" id="KW-0032">Aminotransferase</keyword>
<dbReference type="InterPro" id="IPR013977">
    <property type="entry name" value="GcvT_C"/>
</dbReference>
<organism evidence="13 14">
    <name type="scientific">Nesidiocoris tenuis</name>
    <dbReference type="NCBI Taxonomy" id="355587"/>
    <lineage>
        <taxon>Eukaryota</taxon>
        <taxon>Metazoa</taxon>
        <taxon>Ecdysozoa</taxon>
        <taxon>Arthropoda</taxon>
        <taxon>Hexapoda</taxon>
        <taxon>Insecta</taxon>
        <taxon>Pterygota</taxon>
        <taxon>Neoptera</taxon>
        <taxon>Paraneoptera</taxon>
        <taxon>Hemiptera</taxon>
        <taxon>Heteroptera</taxon>
        <taxon>Panheteroptera</taxon>
        <taxon>Cimicomorpha</taxon>
        <taxon>Miridae</taxon>
        <taxon>Dicyphina</taxon>
        <taxon>Nesidiocoris</taxon>
    </lineage>
</organism>
<comment type="function">
    <text evidence="1 10">The glycine cleavage system catalyzes the degradation of glycine.</text>
</comment>
<accession>A0ABN7AMU5</accession>
<evidence type="ECO:0000256" key="8">
    <source>
        <dbReference type="ARBA" id="ARBA00023128"/>
    </source>
</evidence>
<keyword evidence="8 10" id="KW-0496">Mitochondrion</keyword>
<feature type="domain" description="Aminomethyltransferase C-terminal" evidence="12">
    <location>
        <begin position="312"/>
        <end position="391"/>
    </location>
</feature>
<dbReference type="PANTHER" id="PTHR43757:SF16">
    <property type="entry name" value="AMINOMETHYLTRANSFERASE, MITOCHONDRIAL"/>
    <property type="match status" value="1"/>
</dbReference>
<evidence type="ECO:0000256" key="2">
    <source>
        <dbReference type="ARBA" id="ARBA00004173"/>
    </source>
</evidence>
<evidence type="ECO:0000256" key="1">
    <source>
        <dbReference type="ARBA" id="ARBA00003631"/>
    </source>
</evidence>
<comment type="subcellular location">
    <subcellularLocation>
        <location evidence="2 10">Mitochondrion</location>
    </subcellularLocation>
</comment>
<protein>
    <recommendedName>
        <fullName evidence="10">Aminomethyltransferase</fullName>
        <ecNumber evidence="10">2.1.2.10</ecNumber>
    </recommendedName>
    <alternativeName>
        <fullName evidence="10">Glycine cleavage system T protein</fullName>
    </alternativeName>
</protein>
<sequence length="400" mass="44311">MFQRILRIHGLVIVRRGSSLAAQKTKLYDFHVAHQGKIVDFGGFQLPVTYATENITESHLHTRKSCSVFDVSHMLQTVVTGLNRHEFMESICTTDIQGMAINSSALSLFTDRHTGGILDDLIVTKCEDYLYIVSNASMREQDKRIMTRAQEYFKSYGKDVVLEFFTPDQQSLLAVQGPLSQKVMESIFPSVDFKNLYFMQTTTTTMDGHQVRITRCGYTGEDGFEISLPSESATDLAEKLLADPAVKLAGLGARDTLRLEAGLCLYGNDLNNTISPVSAGLMWTVGRRRKDLQDYPGARLIHDELQSGPKSKRVGLICNAEKAPPMRQGTTILDETEKEVGRVTSGCPSPSLGKNIAMAYVDTALAKRGTALLAKIRNALVPVSVARMPFVPAKYYVKKE</sequence>
<comment type="subunit">
    <text evidence="4 10">The glycine cleavage system is composed of four proteins: P, T, L and H.</text>
</comment>
<dbReference type="Gene3D" id="3.30.70.1400">
    <property type="entry name" value="Aminomethyltransferase beta-barrel domains"/>
    <property type="match status" value="1"/>
</dbReference>
<dbReference type="NCBIfam" id="TIGR00528">
    <property type="entry name" value="gcvT"/>
    <property type="match status" value="1"/>
</dbReference>
<dbReference type="EC" id="2.1.2.10" evidence="10"/>
<evidence type="ECO:0000313" key="14">
    <source>
        <dbReference type="Proteomes" id="UP001307889"/>
    </source>
</evidence>
<evidence type="ECO:0000256" key="10">
    <source>
        <dbReference type="RuleBase" id="RU003981"/>
    </source>
</evidence>
<dbReference type="InterPro" id="IPR027266">
    <property type="entry name" value="TrmE/GcvT-like"/>
</dbReference>
<evidence type="ECO:0000256" key="3">
    <source>
        <dbReference type="ARBA" id="ARBA00008609"/>
    </source>
</evidence>
<evidence type="ECO:0000256" key="4">
    <source>
        <dbReference type="ARBA" id="ARBA00011690"/>
    </source>
</evidence>
<dbReference type="Pfam" id="PF01571">
    <property type="entry name" value="GCV_T"/>
    <property type="match status" value="1"/>
</dbReference>
<dbReference type="Proteomes" id="UP001307889">
    <property type="component" value="Chromosome 3"/>
</dbReference>
<dbReference type="InterPro" id="IPR006223">
    <property type="entry name" value="GcvT"/>
</dbReference>
<dbReference type="SUPFAM" id="SSF103025">
    <property type="entry name" value="Folate-binding domain"/>
    <property type="match status" value="1"/>
</dbReference>
<dbReference type="Gene3D" id="4.10.1250.10">
    <property type="entry name" value="Aminomethyltransferase fragment"/>
    <property type="match status" value="1"/>
</dbReference>